<keyword evidence="2" id="KW-0732">Signal</keyword>
<dbReference type="RefSeq" id="XP_035825551.1">
    <property type="nucleotide sequence ID" value="XM_035969658.1"/>
</dbReference>
<accession>A0ABM1VT09</accession>
<name>A0ABM1VT09_APLCA</name>
<reference evidence="4" key="1">
    <citation type="submission" date="2025-08" db="UniProtKB">
        <authorList>
            <consortium name="RefSeq"/>
        </authorList>
    </citation>
    <scope>IDENTIFICATION</scope>
</reference>
<gene>
    <name evidence="4" type="primary">LOC101849924</name>
</gene>
<proteinExistence type="predicted"/>
<protein>
    <submittedName>
        <fullName evidence="4">Angiopoietin-4</fullName>
    </submittedName>
</protein>
<keyword evidence="1" id="KW-0175">Coiled coil</keyword>
<evidence type="ECO:0000256" key="2">
    <source>
        <dbReference type="SAM" id="SignalP"/>
    </source>
</evidence>
<feature type="chain" id="PRO_5045198354" evidence="2">
    <location>
        <begin position="33"/>
        <end position="383"/>
    </location>
</feature>
<dbReference type="GeneID" id="101849924"/>
<feature type="signal peptide" evidence="2">
    <location>
        <begin position="1"/>
        <end position="32"/>
    </location>
</feature>
<dbReference type="Proteomes" id="UP000694888">
    <property type="component" value="Unplaced"/>
</dbReference>
<evidence type="ECO:0000313" key="3">
    <source>
        <dbReference type="Proteomes" id="UP000694888"/>
    </source>
</evidence>
<evidence type="ECO:0000313" key="4">
    <source>
        <dbReference type="RefSeq" id="XP_035825551.1"/>
    </source>
</evidence>
<organism evidence="3 4">
    <name type="scientific">Aplysia californica</name>
    <name type="common">California sea hare</name>
    <dbReference type="NCBI Taxonomy" id="6500"/>
    <lineage>
        <taxon>Eukaryota</taxon>
        <taxon>Metazoa</taxon>
        <taxon>Spiralia</taxon>
        <taxon>Lophotrochozoa</taxon>
        <taxon>Mollusca</taxon>
        <taxon>Gastropoda</taxon>
        <taxon>Heterobranchia</taxon>
        <taxon>Euthyneura</taxon>
        <taxon>Tectipleura</taxon>
        <taxon>Aplysiida</taxon>
        <taxon>Aplysioidea</taxon>
        <taxon>Aplysiidae</taxon>
        <taxon>Aplysia</taxon>
    </lineage>
</organism>
<evidence type="ECO:0000256" key="1">
    <source>
        <dbReference type="SAM" id="Coils"/>
    </source>
</evidence>
<feature type="coiled-coil region" evidence="1">
    <location>
        <begin position="260"/>
        <end position="320"/>
    </location>
</feature>
<sequence>MTQVSRCARRMEATWIFVQIILAAVLTPTSNACVLNVTTSEVEIGLTSNVSLDCFNLYPPHDISDILLMRILKWDHEEWSSVAELQRGEMKVRQKSGDVFVVEGSIDSAEDSFLRIIWPVATDETTGQYRCDVITLTFQENVVWQKSRPVFITRKTVLTVQILGEIVEQNKRECSSQLNMLKQNLVENVTSTMEVLESGFENKLRSQLQVLGHRVEENKKECQRVLRSKERQILKKMTAPVEALGAILENKLEILWNALSNTIEENKKECQKQKRDILENMEAALEKNKREVLKELLSQRQELEGNLTATMEALEDVESELESQLQVKIYSDVFWPRTCTDAQALGPRPVVRLNRGMTVVCDTVTDGGGWVVIQVRSIIMIQL</sequence>
<keyword evidence="3" id="KW-1185">Reference proteome</keyword>